<evidence type="ECO:0000313" key="3">
    <source>
        <dbReference type="EMBL" id="KAB7784326.1"/>
    </source>
</evidence>
<name>A0A833J6A1_9HYPH</name>
<feature type="signal peptide" evidence="2">
    <location>
        <begin position="1"/>
        <end position="27"/>
    </location>
</feature>
<sequence length="233" mass="24830">MSTYASKGIAALAVAAALCAPLSIARAADLPVRPEGAEASAYVPVQWSPWMVRLRVLGVVPDEGARLSAGGAPLAGARVDISDTVVPELDISYFFTKNIAAELILGVTRHGIKGDGSLSGARIGNTWLLPPTLTLQYHFDGFGPFKPYLGAGVNYSIFFDEQARGGFTSLRLSNSVAPALQAGFDYMLDAHWGLNLDVKKLFLDTKVKLNAGAVRGRVDLDPWIFGGGITYKF</sequence>
<evidence type="ECO:0000313" key="4">
    <source>
        <dbReference type="Proteomes" id="UP000469949"/>
    </source>
</evidence>
<dbReference type="InterPro" id="IPR011250">
    <property type="entry name" value="OMP/PagP_B-barrel"/>
</dbReference>
<dbReference type="SUPFAM" id="SSF56925">
    <property type="entry name" value="OMPA-like"/>
    <property type="match status" value="1"/>
</dbReference>
<feature type="chain" id="PRO_5033029101" evidence="2">
    <location>
        <begin position="28"/>
        <end position="233"/>
    </location>
</feature>
<gene>
    <name evidence="3" type="ORF">F8B43_2359</name>
</gene>
<accession>A0A833J6A1</accession>
<keyword evidence="2" id="KW-0732">Signal</keyword>
<evidence type="ECO:0000256" key="1">
    <source>
        <dbReference type="ARBA" id="ARBA00009330"/>
    </source>
</evidence>
<dbReference type="PANTHER" id="PTHR36920">
    <property type="match status" value="1"/>
</dbReference>
<dbReference type="PANTHER" id="PTHR36920:SF1">
    <property type="entry name" value="OUTER MEMBRANE PROTEIN W"/>
    <property type="match status" value="1"/>
</dbReference>
<dbReference type="GO" id="GO:0055085">
    <property type="term" value="P:transmembrane transport"/>
    <property type="evidence" value="ECO:0007669"/>
    <property type="project" value="TreeGrafter"/>
</dbReference>
<comment type="similarity">
    <text evidence="1">Belongs to the OmpW/AlkL family.</text>
</comment>
<dbReference type="RefSeq" id="WP_152277049.1">
    <property type="nucleotide sequence ID" value="NZ_WEKV01000010.1"/>
</dbReference>
<evidence type="ECO:0000256" key="2">
    <source>
        <dbReference type="SAM" id="SignalP"/>
    </source>
</evidence>
<dbReference type="AlphaFoldDB" id="A0A833J6A1"/>
<comment type="caution">
    <text evidence="3">The sequence shown here is derived from an EMBL/GenBank/DDBJ whole genome shotgun (WGS) entry which is preliminary data.</text>
</comment>
<dbReference type="Proteomes" id="UP000469949">
    <property type="component" value="Unassembled WGS sequence"/>
</dbReference>
<dbReference type="GO" id="GO:0019867">
    <property type="term" value="C:outer membrane"/>
    <property type="evidence" value="ECO:0007669"/>
    <property type="project" value="InterPro"/>
</dbReference>
<organism evidence="3 4">
    <name type="scientific">Methylorubrum populi</name>
    <dbReference type="NCBI Taxonomy" id="223967"/>
    <lineage>
        <taxon>Bacteria</taxon>
        <taxon>Pseudomonadati</taxon>
        <taxon>Pseudomonadota</taxon>
        <taxon>Alphaproteobacteria</taxon>
        <taxon>Hyphomicrobiales</taxon>
        <taxon>Methylobacteriaceae</taxon>
        <taxon>Methylorubrum</taxon>
    </lineage>
</organism>
<protein>
    <submittedName>
        <fullName evidence="3">Outer membrane protein W</fullName>
    </submittedName>
</protein>
<dbReference type="InterPro" id="IPR005618">
    <property type="entry name" value="OMPW"/>
</dbReference>
<dbReference type="Pfam" id="PF03922">
    <property type="entry name" value="OmpW"/>
    <property type="match status" value="1"/>
</dbReference>
<proteinExistence type="inferred from homology"/>
<dbReference type="Gene3D" id="2.40.160.20">
    <property type="match status" value="1"/>
</dbReference>
<reference evidence="3 4" key="1">
    <citation type="submission" date="2019-10" db="EMBL/GenBank/DDBJ databases">
        <title>Draft Genome Sequence of the Caffeine Degrading Methylotroph Methylorubrum populi PINKEL.</title>
        <authorList>
            <person name="Dawson S.C."/>
            <person name="Zhang X."/>
            <person name="Wright M.E."/>
            <person name="Sharma G."/>
            <person name="Langner J.T."/>
            <person name="Ditty J.L."/>
            <person name="Subuyuj G.A."/>
        </authorList>
    </citation>
    <scope>NUCLEOTIDE SEQUENCE [LARGE SCALE GENOMIC DNA]</scope>
    <source>
        <strain evidence="3 4">Pinkel</strain>
    </source>
</reference>
<dbReference type="EMBL" id="WEKV01000010">
    <property type="protein sequence ID" value="KAB7784326.1"/>
    <property type="molecule type" value="Genomic_DNA"/>
</dbReference>